<dbReference type="EMBL" id="CP157197">
    <property type="protein sequence ID" value="XBG66465.1"/>
    <property type="molecule type" value="Genomic_DNA"/>
</dbReference>
<proteinExistence type="predicted"/>
<sequence>MLKKYLLFFLFSFFSFNVYASIWGDVANCLSDPCNCGQSERTEIWNKGSHNEVKRGPFKPNTLCPPWNKSDGRNNDTCLLKFDYPGTFIGFLLNRCAEEAPDSSYFTPKIRIRVQSCNAAACWHQSSTLNWDGECVVWPTGYGIPLTRVCARIAVPDMSPPHGINSNSAPADPGYTDGVHLNKVGYTENDNKIIGVDGKIVNLKSPKLCAYSDPGLVNLISDSGVHLDPMDWNPNRQPLHQTNELSPIAKLLKFLVGIVKGANLPSLLGQLLGMIDQDSAFIKVLQSILNAIGEIFNFFPSLIIKVIEALGSLNGSVDSYSFGCVQLPLGPFPPPYCLNLDYIRINPKANNVCSIKDSNGKFDQSSTSPACVVSNVRNNIVNNTIRVSFSNLVPLCTGPTPDLKTCVQLKNIDFASAKITHTNTAFRDLIKPCKNTSGGIPCINTEIPTPCSVTADGCNNGFRIVYSQKIGTVETPNDYYISDIPDCPSSNSTTCQKVWGVNIGEFKDVSVQFPKIQGQDQAGLSKPEPTRFTLKDNNGKDRNLYVAISNIEDDKQNPNNICLFESSNLIDCIPRVNHSYNLVVYECAKQYAGITCNNNNAHDAYYNPQFIASVQVRDGNNIIDETSTLVTPLSYTGPPPPNPTDTESTVMLAGYTYSSSVAFIPQDPPKNPTEDKYIAIPFSGENALNQLTIHGKYKNDQKPYNNKGKANPDAIYLKYLEYINGKYIQGGTHACLMPKNFQHCKPMPMYNGSPISSYNNDSINCVLAKLHNKDTINCKDFKNKYNIIYPNLGLCGDTSSCTLKETVPGPGKGITIYTCNINNIPSNCYTNNDNPNTPICVLSRNYTDRIEPEPNIGPILDALRYYKVTYTKEDANNPPAPIYNAEISDVRDKTWQELNLCTPILVPTCKAINTPSNQHGNALWPESDIGELVKGTCPINWVVIDPSKPLERYCLSHLDRKVVEFAPLGKNVGCRESKGLLLDIIDNTFPTQLVNTPYDHATKTGDFIFNVAPEWNSEWHIMTFPNNNPNTFISASNEPEGTKLYTITFKVTLDAIMDDLDYFKILDLWYDDCTLLYVNDKKVFSAPISSIDSLDDPKQCNNGRDQGRALQAKVNNQLISTSNPIDIRPYLHQGENFIKFQLRVMHGGGLYYHMQYKMKR</sequence>
<keyword evidence="1" id="KW-0732">Signal</keyword>
<feature type="chain" id="PRO_5043929980" evidence="1">
    <location>
        <begin position="21"/>
        <end position="1160"/>
    </location>
</feature>
<dbReference type="KEGG" id="rof:AAGW17_00955"/>
<accession>A0AAU7BZY5</accession>
<evidence type="ECO:0000256" key="1">
    <source>
        <dbReference type="SAM" id="SignalP"/>
    </source>
</evidence>
<name>A0AAU7BZY5_9RICK</name>
<evidence type="ECO:0000313" key="2">
    <source>
        <dbReference type="EMBL" id="XBG66465.1"/>
    </source>
</evidence>
<feature type="signal peptide" evidence="1">
    <location>
        <begin position="1"/>
        <end position="20"/>
    </location>
</feature>
<protein>
    <submittedName>
        <fullName evidence="2">Uncharacterized protein</fullName>
    </submittedName>
</protein>
<gene>
    <name evidence="2" type="ORF">AAGW17_00955</name>
</gene>
<organism evidence="2">
    <name type="scientific">Rickettsia oklahomensis</name>
    <dbReference type="NCBI Taxonomy" id="3141789"/>
    <lineage>
        <taxon>Bacteria</taxon>
        <taxon>Pseudomonadati</taxon>
        <taxon>Pseudomonadota</taxon>
        <taxon>Alphaproteobacteria</taxon>
        <taxon>Rickettsiales</taxon>
        <taxon>Rickettsiaceae</taxon>
        <taxon>Rickettsieae</taxon>
        <taxon>Rickettsia</taxon>
        <taxon>belli group</taxon>
    </lineage>
</organism>
<dbReference type="AlphaFoldDB" id="A0AAU7BZY5"/>
<dbReference type="RefSeq" id="WP_347939082.1">
    <property type="nucleotide sequence ID" value="NZ_CP157197.1"/>
</dbReference>
<reference evidence="2" key="1">
    <citation type="submission" date="2024-05" db="EMBL/GenBank/DDBJ databases">
        <title>Characterization of a novel Rickettsia species. (Rickettsia oklahomia sp. nov.) from Amblyomma americanum ticks.</title>
        <authorList>
            <person name="Korla P.K."/>
            <person name="Karounos M."/>
            <person name="Wilson J.M."/>
            <person name="Little S.E."/>
            <person name="Qurollo B.A."/>
        </authorList>
    </citation>
    <scope>NUCLEOTIDE SEQUENCE</scope>
    <source>
        <strain evidence="2">Oklahoma-10</strain>
    </source>
</reference>